<dbReference type="SFLD" id="SFLDS00029">
    <property type="entry name" value="Radical_SAM"/>
    <property type="match status" value="1"/>
</dbReference>
<dbReference type="HAMAP" id="MF_00917">
    <property type="entry name" value="QueE"/>
    <property type="match status" value="1"/>
</dbReference>
<dbReference type="GO" id="GO:1904047">
    <property type="term" value="F:S-adenosyl-L-methionine binding"/>
    <property type="evidence" value="ECO:0007669"/>
    <property type="project" value="UniProtKB-UniRule"/>
</dbReference>
<dbReference type="GO" id="GO:0051539">
    <property type="term" value="F:4 iron, 4 sulfur cluster binding"/>
    <property type="evidence" value="ECO:0007669"/>
    <property type="project" value="UniProtKB-UniRule"/>
</dbReference>
<keyword evidence="6 8" id="KW-0411">Iron-sulfur</keyword>
<evidence type="ECO:0000256" key="2">
    <source>
        <dbReference type="ARBA" id="ARBA00022691"/>
    </source>
</evidence>
<keyword evidence="4 8" id="KW-0460">Magnesium</keyword>
<evidence type="ECO:0000256" key="6">
    <source>
        <dbReference type="ARBA" id="ARBA00023014"/>
    </source>
</evidence>
<keyword evidence="1 8" id="KW-0004">4Fe-4S</keyword>
<feature type="binding site" evidence="8">
    <location>
        <begin position="46"/>
        <end position="48"/>
    </location>
    <ligand>
        <name>S-adenosyl-L-methionine</name>
        <dbReference type="ChEBI" id="CHEBI:59789"/>
    </ligand>
</feature>
<dbReference type="EMBL" id="JAGSXH010000065">
    <property type="protein sequence ID" value="MBS2964963.1"/>
    <property type="molecule type" value="Genomic_DNA"/>
</dbReference>
<dbReference type="SUPFAM" id="SSF102114">
    <property type="entry name" value="Radical SAM enzymes"/>
    <property type="match status" value="1"/>
</dbReference>
<dbReference type="Gene3D" id="3.20.20.70">
    <property type="entry name" value="Aldolase class I"/>
    <property type="match status" value="1"/>
</dbReference>
<organism evidence="10 11">
    <name type="scientific">Actinocrinis puniceicyclus</name>
    <dbReference type="NCBI Taxonomy" id="977794"/>
    <lineage>
        <taxon>Bacteria</taxon>
        <taxon>Bacillati</taxon>
        <taxon>Actinomycetota</taxon>
        <taxon>Actinomycetes</taxon>
        <taxon>Catenulisporales</taxon>
        <taxon>Actinospicaceae</taxon>
        <taxon>Actinocrinis</taxon>
    </lineage>
</organism>
<dbReference type="EC" id="4.3.99.3" evidence="8"/>
<evidence type="ECO:0000313" key="10">
    <source>
        <dbReference type="EMBL" id="MBS2964963.1"/>
    </source>
</evidence>
<evidence type="ECO:0000256" key="8">
    <source>
        <dbReference type="HAMAP-Rule" id="MF_00917"/>
    </source>
</evidence>
<evidence type="ECO:0000256" key="4">
    <source>
        <dbReference type="ARBA" id="ARBA00022842"/>
    </source>
</evidence>
<dbReference type="AlphaFoldDB" id="A0A8J7WM70"/>
<dbReference type="PANTHER" id="PTHR42836">
    <property type="entry name" value="7-CARBOXY-7-DEAZAGUANINE SYNTHASE"/>
    <property type="match status" value="1"/>
</dbReference>
<dbReference type="GO" id="GO:0000287">
    <property type="term" value="F:magnesium ion binding"/>
    <property type="evidence" value="ECO:0007669"/>
    <property type="project" value="UniProtKB-UniRule"/>
</dbReference>
<feature type="binding site" evidence="8">
    <location>
        <begin position="136"/>
        <end position="138"/>
    </location>
    <ligand>
        <name>S-adenosyl-L-methionine</name>
        <dbReference type="ChEBI" id="CHEBI:59789"/>
    </ligand>
</feature>
<dbReference type="PANTHER" id="PTHR42836:SF1">
    <property type="entry name" value="7-CARBOXY-7-DEAZAGUANINE SYNTHASE"/>
    <property type="match status" value="1"/>
</dbReference>
<dbReference type="CDD" id="cd01335">
    <property type="entry name" value="Radical_SAM"/>
    <property type="match status" value="1"/>
</dbReference>
<dbReference type="GO" id="GO:0008616">
    <property type="term" value="P:tRNA queuosine(34) biosynthetic process"/>
    <property type="evidence" value="ECO:0007669"/>
    <property type="project" value="UniProtKB-UniRule"/>
</dbReference>
<feature type="binding site" evidence="8">
    <location>
        <position position="49"/>
    </location>
    <ligand>
        <name>Mg(2+)</name>
        <dbReference type="ChEBI" id="CHEBI:18420"/>
    </ligand>
</feature>
<accession>A0A8J7WM70</accession>
<feature type="binding site" evidence="8">
    <location>
        <position position="36"/>
    </location>
    <ligand>
        <name>substrate</name>
    </ligand>
</feature>
<comment type="cofactor">
    <cofactor evidence="8">
        <name>[4Fe-4S] cluster</name>
        <dbReference type="ChEBI" id="CHEBI:49883"/>
    </cofactor>
    <text evidence="8">Binds 1 [4Fe-4S] cluster. The cluster is coordinated with 3 cysteines and an exchangeable S-adenosyl-L-methionine.</text>
</comment>
<evidence type="ECO:0000256" key="1">
    <source>
        <dbReference type="ARBA" id="ARBA00022485"/>
    </source>
</evidence>
<evidence type="ECO:0000256" key="3">
    <source>
        <dbReference type="ARBA" id="ARBA00022723"/>
    </source>
</evidence>
<keyword evidence="2 8" id="KW-0949">S-adenosyl-L-methionine</keyword>
<feature type="binding site" evidence="8">
    <location>
        <position position="47"/>
    </location>
    <ligand>
        <name>[4Fe-4S] cluster</name>
        <dbReference type="ChEBI" id="CHEBI:49883"/>
        <note>4Fe-4S-S-AdoMet</note>
    </ligand>
</feature>
<dbReference type="PROSITE" id="PS51918">
    <property type="entry name" value="RADICAL_SAM"/>
    <property type="match status" value="1"/>
</dbReference>
<comment type="function">
    <text evidence="8">Catalyzes the complex heterocyclic radical-mediated conversion of 6-carboxy-5,6,7,8-tetrahydropterin (CPH4) to 7-carboxy-7-deazaguanine (CDG), a step common to the biosynthetic pathways of all 7-deazapurine-containing compounds.</text>
</comment>
<comment type="cofactor">
    <cofactor evidence="8">
        <name>S-adenosyl-L-methionine</name>
        <dbReference type="ChEBI" id="CHEBI:59789"/>
    </cofactor>
    <text evidence="8">Binds 1 S-adenosyl-L-methionine per subunit.</text>
</comment>
<comment type="pathway">
    <text evidence="8">Purine metabolism; 7-cyano-7-deazaguanine biosynthesis.</text>
</comment>
<evidence type="ECO:0000256" key="7">
    <source>
        <dbReference type="ARBA" id="ARBA00023239"/>
    </source>
</evidence>
<dbReference type="InterPro" id="IPR013785">
    <property type="entry name" value="Aldolase_TIM"/>
</dbReference>
<dbReference type="Pfam" id="PF04055">
    <property type="entry name" value="Radical_SAM"/>
    <property type="match status" value="1"/>
</dbReference>
<feature type="binding site" evidence="8">
    <location>
        <position position="89"/>
    </location>
    <ligand>
        <name>S-adenosyl-L-methionine</name>
        <dbReference type="ChEBI" id="CHEBI:59789"/>
    </ligand>
</feature>
<protein>
    <recommendedName>
        <fullName evidence="8">7-carboxy-7-deazaguanine synthase</fullName>
        <shortName evidence="8">CDG synthase</shortName>
        <ecNumber evidence="8">4.3.99.3</ecNumber>
    </recommendedName>
    <alternativeName>
        <fullName evidence="8">Queuosine biosynthesis protein QueE</fullName>
    </alternativeName>
</protein>
<feature type="binding site" evidence="8">
    <location>
        <position position="40"/>
    </location>
    <ligand>
        <name>[4Fe-4S] cluster</name>
        <dbReference type="ChEBI" id="CHEBI:49883"/>
        <note>4Fe-4S-S-AdoMet</note>
    </ligand>
</feature>
<comment type="subunit">
    <text evidence="8">Homodimer.</text>
</comment>
<feature type="binding site" evidence="8">
    <location>
        <position position="87"/>
    </location>
    <ligand>
        <name>substrate</name>
    </ligand>
</feature>
<feature type="binding site" evidence="8">
    <location>
        <begin position="21"/>
        <end position="23"/>
    </location>
    <ligand>
        <name>substrate</name>
    </ligand>
</feature>
<sequence length="235" mass="25201">MASTAQQAGYLLVNELFGPTFQGEGPSCGQRAAFVRLADCNLACTWCDSRHSWDWRRHDQAAETRRLTVESTATQLLALGTELVVITGGEPLLQAEAITDLAAMLRAAGRRIEVETNGTIPPPPELTDLVGQFNVSPKLRNAGLGSRPIDAAALTAFAANGKAVFKFVVCGADDAAQIAALQDAYGLHPVWVMPQATSADEVIAGMRQLADTALEHGWNLTGRLHILLWGDQRGR</sequence>
<dbReference type="PIRSF" id="PIRSF000370">
    <property type="entry name" value="QueE"/>
    <property type="match status" value="1"/>
</dbReference>
<keyword evidence="8" id="KW-0671">Queuosine biosynthesis</keyword>
<comment type="catalytic activity">
    <reaction evidence="8">
        <text>6-carboxy-5,6,7,8-tetrahydropterin + H(+) = 7-carboxy-7-carbaguanine + NH4(+)</text>
        <dbReference type="Rhea" id="RHEA:27974"/>
        <dbReference type="ChEBI" id="CHEBI:15378"/>
        <dbReference type="ChEBI" id="CHEBI:28938"/>
        <dbReference type="ChEBI" id="CHEBI:61032"/>
        <dbReference type="ChEBI" id="CHEBI:61036"/>
        <dbReference type="EC" id="4.3.99.3"/>
    </reaction>
</comment>
<dbReference type="InterPro" id="IPR024924">
    <property type="entry name" value="7-CO-7-deazaguanine_synth-like"/>
</dbReference>
<dbReference type="GO" id="GO:0016840">
    <property type="term" value="F:carbon-nitrogen lyase activity"/>
    <property type="evidence" value="ECO:0007669"/>
    <property type="project" value="UniProtKB-UniRule"/>
</dbReference>
<proteinExistence type="inferred from homology"/>
<evidence type="ECO:0000256" key="5">
    <source>
        <dbReference type="ARBA" id="ARBA00023004"/>
    </source>
</evidence>
<feature type="domain" description="Radical SAM core" evidence="9">
    <location>
        <begin position="27"/>
        <end position="231"/>
    </location>
</feature>
<comment type="cofactor">
    <cofactor evidence="8">
        <name>Mg(2+)</name>
        <dbReference type="ChEBI" id="CHEBI:18420"/>
    </cofactor>
</comment>
<keyword evidence="7 8" id="KW-0456">Lyase</keyword>
<keyword evidence="5 8" id="KW-0408">Iron</keyword>
<evidence type="ECO:0000259" key="9">
    <source>
        <dbReference type="PROSITE" id="PS51918"/>
    </source>
</evidence>
<dbReference type="InterPro" id="IPR007197">
    <property type="entry name" value="rSAM"/>
</dbReference>
<dbReference type="InterPro" id="IPR058240">
    <property type="entry name" value="rSAM_sf"/>
</dbReference>
<comment type="caution">
    <text evidence="8">Lacks conserved residue(s) required for the propagation of feature annotation.</text>
</comment>
<evidence type="ECO:0000313" key="11">
    <source>
        <dbReference type="Proteomes" id="UP000677913"/>
    </source>
</evidence>
<reference evidence="10" key="1">
    <citation type="submission" date="2021-04" db="EMBL/GenBank/DDBJ databases">
        <title>Genome based classification of Actinospica acidithermotolerans sp. nov., an actinobacterium isolated from an Indonesian hot spring.</title>
        <authorList>
            <person name="Kusuma A.B."/>
            <person name="Putra K.E."/>
            <person name="Nafisah S."/>
            <person name="Loh J."/>
            <person name="Nouioui I."/>
            <person name="Goodfellow M."/>
        </authorList>
    </citation>
    <scope>NUCLEOTIDE SEQUENCE</scope>
    <source>
        <strain evidence="10">DSM 45618</strain>
    </source>
</reference>
<name>A0A8J7WM70_9ACTN</name>
<feature type="binding site" evidence="8">
    <location>
        <position position="44"/>
    </location>
    <ligand>
        <name>[4Fe-4S] cluster</name>
        <dbReference type="ChEBI" id="CHEBI:49883"/>
        <note>4Fe-4S-S-AdoMet</note>
    </ligand>
</feature>
<keyword evidence="3 8" id="KW-0479">Metal-binding</keyword>
<gene>
    <name evidence="8" type="primary">queE</name>
    <name evidence="10" type="ORF">KGA66_18040</name>
</gene>
<dbReference type="UniPathway" id="UPA00391"/>
<keyword evidence="11" id="KW-1185">Reference proteome</keyword>
<dbReference type="Proteomes" id="UP000677913">
    <property type="component" value="Unassembled WGS sequence"/>
</dbReference>
<comment type="caution">
    <text evidence="10">The sequence shown here is derived from an EMBL/GenBank/DDBJ whole genome shotgun (WGS) entry which is preliminary data.</text>
</comment>
<comment type="similarity">
    <text evidence="8">Belongs to the radical SAM superfamily. 7-carboxy-7-deazaguanine synthase family.</text>
</comment>